<keyword evidence="2" id="KW-1003">Cell membrane</keyword>
<comment type="similarity">
    <text evidence="5">Belongs to the methyl-accepting chemotaxis (MCP) protein family.</text>
</comment>
<feature type="transmembrane region" description="Helical" evidence="7">
    <location>
        <begin position="189"/>
        <end position="216"/>
    </location>
</feature>
<sequence length="570" mass="62307">MKLLKNLNITRKLLIIIIVSTLGLSSVGILGVSYIKVMAQGSEIMYKENLLPLNKIMQIRVNARASDAYTLELLVTEDPERNKELIDEIASAWEEIDGLISEIEGTKLTKEQQNLVEKYKEQAAALSSSRDKVMNLAVENKNDEAYSIYLQEVEINRAALNDTLKELQKTNITNAESINTLNHESEKEIVIFVTVIILVALILLVILSVVIARMIVRPIKEVKGLLTEAENGDFTVKGSYQSKDEIGELTTSFNNMTNTLQSVFTTVQDSSQQVASASEQLSASAEQNSKASEHITLTVQELASGSDKQVDKVADSSKVITEITNHTKTIADHTEKITKDVLHASEMSLEGNQAIKKVNEQMNSIYENVNSLSEAIKGLNDRSNEIGQITNVITGISAQTNLLALNAAIEAARAGEHGKGFAVVADEVRKLAEESTSSTEKIAQLIQLIQSDTDKTIQTMKKAAEEVYSGLNVVHVAGDSFQKIELAVNGVVSQIEDISRSLKKLANGTDIVNESIQNVSDVAKESAMITQNISAATEEQLASMEEISSSSQSLARLADDLQIVIKQFKI</sequence>
<dbReference type="SUPFAM" id="SSF58104">
    <property type="entry name" value="Methyl-accepting chemotaxis protein (MCP) signaling domain"/>
    <property type="match status" value="1"/>
</dbReference>
<comment type="subcellular location">
    <subcellularLocation>
        <location evidence="1">Cell membrane</location>
    </subcellularLocation>
</comment>
<comment type="caution">
    <text evidence="10">The sequence shown here is derived from an EMBL/GenBank/DDBJ whole genome shotgun (WGS) entry which is preliminary data.</text>
</comment>
<protein>
    <submittedName>
        <fullName evidence="10">Methyl-accepting chemotaxis protein</fullName>
    </submittedName>
</protein>
<dbReference type="PROSITE" id="PS50885">
    <property type="entry name" value="HAMP"/>
    <property type="match status" value="1"/>
</dbReference>
<evidence type="ECO:0000256" key="4">
    <source>
        <dbReference type="ARBA" id="ARBA00023224"/>
    </source>
</evidence>
<keyword evidence="4 6" id="KW-0807">Transducer</keyword>
<evidence type="ECO:0000313" key="11">
    <source>
        <dbReference type="Proteomes" id="UP001232245"/>
    </source>
</evidence>
<dbReference type="RefSeq" id="WP_174879568.1">
    <property type="nucleotide sequence ID" value="NZ_CADEPK010000031.1"/>
</dbReference>
<organism evidence="10 11">
    <name type="scientific">Metabacillus niabensis</name>
    <dbReference type="NCBI Taxonomy" id="324854"/>
    <lineage>
        <taxon>Bacteria</taxon>
        <taxon>Bacillati</taxon>
        <taxon>Bacillota</taxon>
        <taxon>Bacilli</taxon>
        <taxon>Bacillales</taxon>
        <taxon>Bacillaceae</taxon>
        <taxon>Metabacillus</taxon>
    </lineage>
</organism>
<dbReference type="InterPro" id="IPR047347">
    <property type="entry name" value="YvaQ-like_sensor"/>
</dbReference>
<dbReference type="PANTHER" id="PTHR32089:SF112">
    <property type="entry name" value="LYSOZYME-LIKE PROTEIN-RELATED"/>
    <property type="match status" value="1"/>
</dbReference>
<evidence type="ECO:0000256" key="1">
    <source>
        <dbReference type="ARBA" id="ARBA00004236"/>
    </source>
</evidence>
<dbReference type="InterPro" id="IPR004090">
    <property type="entry name" value="Chemotax_Me-accpt_rcpt"/>
</dbReference>
<evidence type="ECO:0000259" key="8">
    <source>
        <dbReference type="PROSITE" id="PS50111"/>
    </source>
</evidence>
<evidence type="ECO:0000313" key="10">
    <source>
        <dbReference type="EMBL" id="MDQ0226646.1"/>
    </source>
</evidence>
<feature type="domain" description="Methyl-accepting transducer" evidence="8">
    <location>
        <begin position="284"/>
        <end position="555"/>
    </location>
</feature>
<proteinExistence type="inferred from homology"/>
<keyword evidence="11" id="KW-1185">Reference proteome</keyword>
<keyword evidence="7" id="KW-0812">Transmembrane</keyword>
<dbReference type="CDD" id="cd11386">
    <property type="entry name" value="MCP_signal"/>
    <property type="match status" value="1"/>
</dbReference>
<dbReference type="InterPro" id="IPR004089">
    <property type="entry name" value="MCPsignal_dom"/>
</dbReference>
<evidence type="ECO:0000259" key="9">
    <source>
        <dbReference type="PROSITE" id="PS50885"/>
    </source>
</evidence>
<feature type="domain" description="HAMP" evidence="9">
    <location>
        <begin position="213"/>
        <end position="265"/>
    </location>
</feature>
<accession>A0ABT9Z305</accession>
<dbReference type="EMBL" id="JAUSTZ010000006">
    <property type="protein sequence ID" value="MDQ0226646.1"/>
    <property type="molecule type" value="Genomic_DNA"/>
</dbReference>
<dbReference type="Pfam" id="PF00015">
    <property type="entry name" value="MCPsignal"/>
    <property type="match status" value="1"/>
</dbReference>
<dbReference type="PRINTS" id="PR00260">
    <property type="entry name" value="CHEMTRNSDUCR"/>
</dbReference>
<dbReference type="Proteomes" id="UP001232245">
    <property type="component" value="Unassembled WGS sequence"/>
</dbReference>
<keyword evidence="7" id="KW-1133">Transmembrane helix</keyword>
<dbReference type="CDD" id="cd06225">
    <property type="entry name" value="HAMP"/>
    <property type="match status" value="1"/>
</dbReference>
<dbReference type="Gene3D" id="1.10.287.950">
    <property type="entry name" value="Methyl-accepting chemotaxis protein"/>
    <property type="match status" value="1"/>
</dbReference>
<name>A0ABT9Z305_9BACI</name>
<dbReference type="CDD" id="cd19411">
    <property type="entry name" value="MCP2201-like_sensor"/>
    <property type="match status" value="1"/>
</dbReference>
<reference evidence="10 11" key="1">
    <citation type="submission" date="2023-07" db="EMBL/GenBank/DDBJ databases">
        <title>Genomic Encyclopedia of Type Strains, Phase IV (KMG-IV): sequencing the most valuable type-strain genomes for metagenomic binning, comparative biology and taxonomic classification.</title>
        <authorList>
            <person name="Goeker M."/>
        </authorList>
    </citation>
    <scope>NUCLEOTIDE SEQUENCE [LARGE SCALE GENOMIC DNA]</scope>
    <source>
        <strain evidence="10 11">DSM 17723</strain>
    </source>
</reference>
<evidence type="ECO:0000256" key="5">
    <source>
        <dbReference type="ARBA" id="ARBA00029447"/>
    </source>
</evidence>
<dbReference type="SMART" id="SM00304">
    <property type="entry name" value="HAMP"/>
    <property type="match status" value="1"/>
</dbReference>
<dbReference type="PROSITE" id="PS50111">
    <property type="entry name" value="CHEMOTAXIS_TRANSDUC_2"/>
    <property type="match status" value="1"/>
</dbReference>
<dbReference type="Pfam" id="PF12729">
    <property type="entry name" value="4HB_MCP_1"/>
    <property type="match status" value="1"/>
</dbReference>
<keyword evidence="3 7" id="KW-0472">Membrane</keyword>
<evidence type="ECO:0000256" key="2">
    <source>
        <dbReference type="ARBA" id="ARBA00022475"/>
    </source>
</evidence>
<dbReference type="SMART" id="SM00283">
    <property type="entry name" value="MA"/>
    <property type="match status" value="1"/>
</dbReference>
<evidence type="ECO:0000256" key="6">
    <source>
        <dbReference type="PROSITE-ProRule" id="PRU00284"/>
    </source>
</evidence>
<gene>
    <name evidence="10" type="ORF">J2S02_002991</name>
</gene>
<evidence type="ECO:0000256" key="3">
    <source>
        <dbReference type="ARBA" id="ARBA00023136"/>
    </source>
</evidence>
<dbReference type="Pfam" id="PF00672">
    <property type="entry name" value="HAMP"/>
    <property type="match status" value="1"/>
</dbReference>
<dbReference type="Gene3D" id="6.10.340.10">
    <property type="match status" value="1"/>
</dbReference>
<feature type="transmembrane region" description="Helical" evidence="7">
    <location>
        <begin position="12"/>
        <end position="35"/>
    </location>
</feature>
<dbReference type="InterPro" id="IPR024478">
    <property type="entry name" value="HlyB_4HB_MCP"/>
</dbReference>
<dbReference type="InterPro" id="IPR003660">
    <property type="entry name" value="HAMP_dom"/>
</dbReference>
<evidence type="ECO:0000256" key="7">
    <source>
        <dbReference type="SAM" id="Phobius"/>
    </source>
</evidence>
<dbReference type="PANTHER" id="PTHR32089">
    <property type="entry name" value="METHYL-ACCEPTING CHEMOTAXIS PROTEIN MCPB"/>
    <property type="match status" value="1"/>
</dbReference>